<protein>
    <submittedName>
        <fullName evidence="1">Uncharacterized protein</fullName>
    </submittedName>
</protein>
<accession>A0ACB9GLD5</accession>
<reference evidence="2" key="1">
    <citation type="journal article" date="2022" name="Mol. Ecol. Resour.">
        <title>The genomes of chicory, endive, great burdock and yacon provide insights into Asteraceae palaeo-polyploidization history and plant inulin production.</title>
        <authorList>
            <person name="Fan W."/>
            <person name="Wang S."/>
            <person name="Wang H."/>
            <person name="Wang A."/>
            <person name="Jiang F."/>
            <person name="Liu H."/>
            <person name="Zhao H."/>
            <person name="Xu D."/>
            <person name="Zhang Y."/>
        </authorList>
    </citation>
    <scope>NUCLEOTIDE SEQUENCE [LARGE SCALE GENOMIC DNA]</scope>
    <source>
        <strain evidence="2">cv. Yunnan</strain>
    </source>
</reference>
<dbReference type="EMBL" id="CM042031">
    <property type="protein sequence ID" value="KAI3783996.1"/>
    <property type="molecule type" value="Genomic_DNA"/>
</dbReference>
<name>A0ACB9GLD5_9ASTR</name>
<keyword evidence="2" id="KW-1185">Reference proteome</keyword>
<proteinExistence type="predicted"/>
<evidence type="ECO:0000313" key="2">
    <source>
        <dbReference type="Proteomes" id="UP001056120"/>
    </source>
</evidence>
<sequence>MDYENIGCKASGLGNQSIAQKRKLISFQRTITHPCPKNSHTEIEIITTNIQFDLVYAVIVISDDYQNLP</sequence>
<evidence type="ECO:0000313" key="1">
    <source>
        <dbReference type="EMBL" id="KAI3783996.1"/>
    </source>
</evidence>
<organism evidence="1 2">
    <name type="scientific">Smallanthus sonchifolius</name>
    <dbReference type="NCBI Taxonomy" id="185202"/>
    <lineage>
        <taxon>Eukaryota</taxon>
        <taxon>Viridiplantae</taxon>
        <taxon>Streptophyta</taxon>
        <taxon>Embryophyta</taxon>
        <taxon>Tracheophyta</taxon>
        <taxon>Spermatophyta</taxon>
        <taxon>Magnoliopsida</taxon>
        <taxon>eudicotyledons</taxon>
        <taxon>Gunneridae</taxon>
        <taxon>Pentapetalae</taxon>
        <taxon>asterids</taxon>
        <taxon>campanulids</taxon>
        <taxon>Asterales</taxon>
        <taxon>Asteraceae</taxon>
        <taxon>Asteroideae</taxon>
        <taxon>Heliantheae alliance</taxon>
        <taxon>Millerieae</taxon>
        <taxon>Smallanthus</taxon>
    </lineage>
</organism>
<gene>
    <name evidence="1" type="ORF">L1987_43087</name>
</gene>
<comment type="caution">
    <text evidence="1">The sequence shown here is derived from an EMBL/GenBank/DDBJ whole genome shotgun (WGS) entry which is preliminary data.</text>
</comment>
<dbReference type="Proteomes" id="UP001056120">
    <property type="component" value="Linkage Group LG14"/>
</dbReference>
<reference evidence="1 2" key="2">
    <citation type="journal article" date="2022" name="Mol. Ecol. Resour.">
        <title>The genomes of chicory, endive, great burdock and yacon provide insights into Asteraceae paleo-polyploidization history and plant inulin production.</title>
        <authorList>
            <person name="Fan W."/>
            <person name="Wang S."/>
            <person name="Wang H."/>
            <person name="Wang A."/>
            <person name="Jiang F."/>
            <person name="Liu H."/>
            <person name="Zhao H."/>
            <person name="Xu D."/>
            <person name="Zhang Y."/>
        </authorList>
    </citation>
    <scope>NUCLEOTIDE SEQUENCE [LARGE SCALE GENOMIC DNA]</scope>
    <source>
        <strain evidence="2">cv. Yunnan</strain>
        <tissue evidence="1">Leaves</tissue>
    </source>
</reference>